<dbReference type="InterPro" id="IPR044683">
    <property type="entry name" value="LAZY"/>
</dbReference>
<feature type="region of interest" description="Disordered" evidence="3">
    <location>
        <begin position="1"/>
        <end position="43"/>
    </location>
</feature>
<comment type="similarity">
    <text evidence="2">Belongs to the LAZY family.</text>
</comment>
<evidence type="ECO:0000313" key="5">
    <source>
        <dbReference type="Proteomes" id="UP000604825"/>
    </source>
</evidence>
<evidence type="ECO:0000256" key="1">
    <source>
        <dbReference type="ARBA" id="ARBA00022604"/>
    </source>
</evidence>
<dbReference type="GO" id="GO:0009630">
    <property type="term" value="P:gravitropism"/>
    <property type="evidence" value="ECO:0007669"/>
    <property type="project" value="InterPro"/>
</dbReference>
<dbReference type="PANTHER" id="PTHR34045:SF1">
    <property type="entry name" value="OS03G0180600 PROTEIN"/>
    <property type="match status" value="1"/>
</dbReference>
<gene>
    <name evidence="4" type="ORF">NCGR_LOCUS6002</name>
</gene>
<evidence type="ECO:0000256" key="3">
    <source>
        <dbReference type="SAM" id="MobiDB-lite"/>
    </source>
</evidence>
<evidence type="ECO:0000256" key="2">
    <source>
        <dbReference type="ARBA" id="ARBA00024198"/>
    </source>
</evidence>
<reference evidence="4" key="1">
    <citation type="submission" date="2020-10" db="EMBL/GenBank/DDBJ databases">
        <authorList>
            <person name="Han B."/>
            <person name="Lu T."/>
            <person name="Zhao Q."/>
            <person name="Huang X."/>
            <person name="Zhao Y."/>
        </authorList>
    </citation>
    <scope>NUCLEOTIDE SEQUENCE</scope>
</reference>
<dbReference type="EMBL" id="CAJGYO010000002">
    <property type="protein sequence ID" value="CAD6209850.1"/>
    <property type="molecule type" value="Genomic_DNA"/>
</dbReference>
<dbReference type="PANTHER" id="PTHR34045">
    <property type="entry name" value="OS03G0406300 PROTEIN"/>
    <property type="match status" value="1"/>
</dbReference>
<proteinExistence type="inferred from homology"/>
<dbReference type="OrthoDB" id="1729737at2759"/>
<organism evidence="4 5">
    <name type="scientific">Miscanthus lutarioriparius</name>
    <dbReference type="NCBI Taxonomy" id="422564"/>
    <lineage>
        <taxon>Eukaryota</taxon>
        <taxon>Viridiplantae</taxon>
        <taxon>Streptophyta</taxon>
        <taxon>Embryophyta</taxon>
        <taxon>Tracheophyta</taxon>
        <taxon>Spermatophyta</taxon>
        <taxon>Magnoliopsida</taxon>
        <taxon>Liliopsida</taxon>
        <taxon>Poales</taxon>
        <taxon>Poaceae</taxon>
        <taxon>PACMAD clade</taxon>
        <taxon>Panicoideae</taxon>
        <taxon>Andropogonodae</taxon>
        <taxon>Andropogoneae</taxon>
        <taxon>Saccharinae</taxon>
        <taxon>Miscanthus</taxon>
    </lineage>
</organism>
<comment type="caution">
    <text evidence="4">The sequence shown here is derived from an EMBL/GenBank/DDBJ whole genome shotgun (WGS) entry which is preliminary data.</text>
</comment>
<evidence type="ECO:0000313" key="4">
    <source>
        <dbReference type="EMBL" id="CAD6209850.1"/>
    </source>
</evidence>
<name>A0A811MKN6_9POAL</name>
<sequence>MGVLNWMQTKLHGSHRSRRRSAEFSAGTARPADASSGLPQTDKLNDGWTTAMLSIGTFGMREEESRTKSCGRLDELSKLQEELKSLAGARRAATAGELSRVNHLQLERLLSCSSTSRNGGIGRPRSFRALATRAFGGFRPRPSLRETVPEMRFNEIVWGLLLKKAHPENPAFFDTETRDDQAVEMAPKDNVEAEDEGGKWIRTDSEYIVLEI</sequence>
<accession>A0A811MKN6</accession>
<keyword evidence="5" id="KW-1185">Reference proteome</keyword>
<dbReference type="Proteomes" id="UP000604825">
    <property type="component" value="Unassembled WGS sequence"/>
</dbReference>
<dbReference type="GO" id="GO:0040008">
    <property type="term" value="P:regulation of growth"/>
    <property type="evidence" value="ECO:0007669"/>
    <property type="project" value="InterPro"/>
</dbReference>
<protein>
    <submittedName>
        <fullName evidence="4">Uncharacterized protein</fullName>
    </submittedName>
</protein>
<keyword evidence="1" id="KW-0341">Growth regulation</keyword>
<dbReference type="AlphaFoldDB" id="A0A811MKN6"/>